<proteinExistence type="predicted"/>
<name>A0A4Q7CTC1_9PSED</name>
<sequence length="62" mass="6829">AAAHGFKPSFGHTEPRRGAEWWGKSVLLLRFSKVSRRQGGTLSSRDLNNGYVLGLIQNTSQS</sequence>
<accession>A0A4Q7CTC1</accession>
<comment type="caution">
    <text evidence="1">The sequence shown here is derived from an EMBL/GenBank/DDBJ whole genome shotgun (WGS) entry which is preliminary data.</text>
</comment>
<protein>
    <submittedName>
        <fullName evidence="1">Uncharacterized protein</fullName>
    </submittedName>
</protein>
<dbReference type="RefSeq" id="WP_130139229.1">
    <property type="nucleotide sequence ID" value="NZ_SGFE01000153.1"/>
</dbReference>
<evidence type="ECO:0000313" key="2">
    <source>
        <dbReference type="Proteomes" id="UP000293369"/>
    </source>
</evidence>
<feature type="non-terminal residue" evidence="1">
    <location>
        <position position="1"/>
    </location>
</feature>
<organism evidence="1 2">
    <name type="scientific">Pseudomonas orientalis</name>
    <dbReference type="NCBI Taxonomy" id="76758"/>
    <lineage>
        <taxon>Bacteria</taxon>
        <taxon>Pseudomonadati</taxon>
        <taxon>Pseudomonadota</taxon>
        <taxon>Gammaproteobacteria</taxon>
        <taxon>Pseudomonadales</taxon>
        <taxon>Pseudomonadaceae</taxon>
        <taxon>Pseudomonas</taxon>
    </lineage>
</organism>
<gene>
    <name evidence="1" type="ORF">EUX57_28545</name>
</gene>
<dbReference type="Proteomes" id="UP000293369">
    <property type="component" value="Unassembled WGS sequence"/>
</dbReference>
<dbReference type="EMBL" id="SGFE01000153">
    <property type="protein sequence ID" value="RZI18236.1"/>
    <property type="molecule type" value="Genomic_DNA"/>
</dbReference>
<evidence type="ECO:0000313" key="1">
    <source>
        <dbReference type="EMBL" id="RZI18236.1"/>
    </source>
</evidence>
<dbReference type="AlphaFoldDB" id="A0A4Q7CTC1"/>
<reference evidence="1 2" key="1">
    <citation type="submission" date="2019-02" db="EMBL/GenBank/DDBJ databases">
        <title>Pseudomonas spp from wheat grain.</title>
        <authorList>
            <person name="Cho G.-S."/>
            <person name="Franz C.M.A.P."/>
        </authorList>
    </citation>
    <scope>NUCLEOTIDE SEQUENCE [LARGE SCALE GENOMIC DNA]</scope>
    <source>
        <strain evidence="1 2">133NRW</strain>
    </source>
</reference>